<dbReference type="Proteomes" id="UP000049855">
    <property type="component" value="Unassembled WGS sequence"/>
</dbReference>
<dbReference type="PANTHER" id="PTHR20857:SF15">
    <property type="entry name" value="THIAMINE-PHOSPHATE SYNTHASE"/>
    <property type="match status" value="1"/>
</dbReference>
<evidence type="ECO:0000313" key="4">
    <source>
        <dbReference type="EMBL" id="CQR70951.1"/>
    </source>
</evidence>
<dbReference type="PANTHER" id="PTHR20857">
    <property type="entry name" value="THIAMINE-PHOSPHATE PYROPHOSPHORYLASE"/>
    <property type="match status" value="1"/>
</dbReference>
<keyword evidence="2" id="KW-0784">Thiamine biosynthesis</keyword>
<feature type="domain" description="Thiamine phosphate synthase/TenI" evidence="3">
    <location>
        <begin position="2"/>
        <end position="177"/>
    </location>
</feature>
<dbReference type="InterPro" id="IPR036206">
    <property type="entry name" value="ThiamineP_synth_sf"/>
</dbReference>
<dbReference type="EMBL" id="CTRP01000003">
    <property type="protein sequence ID" value="CQR70951.1"/>
    <property type="molecule type" value="Genomic_DNA"/>
</dbReference>
<comment type="pathway">
    <text evidence="1">Cofactor biosynthesis; thiamine diphosphate biosynthesis.</text>
</comment>
<dbReference type="CDD" id="cd00564">
    <property type="entry name" value="TMP_TenI"/>
    <property type="match status" value="1"/>
</dbReference>
<dbReference type="GO" id="GO:0005737">
    <property type="term" value="C:cytoplasm"/>
    <property type="evidence" value="ECO:0007669"/>
    <property type="project" value="TreeGrafter"/>
</dbReference>
<dbReference type="SUPFAM" id="SSF51391">
    <property type="entry name" value="Thiamin phosphate synthase"/>
    <property type="match status" value="1"/>
</dbReference>
<dbReference type="EC" id="2.5.1.3" evidence="4"/>
<evidence type="ECO:0000313" key="5">
    <source>
        <dbReference type="Proteomes" id="UP000049855"/>
    </source>
</evidence>
<keyword evidence="5" id="KW-1185">Reference proteome</keyword>
<name>A0A0U1KU37_9FIRM</name>
<evidence type="ECO:0000256" key="1">
    <source>
        <dbReference type="ARBA" id="ARBA00004948"/>
    </source>
</evidence>
<dbReference type="Gene3D" id="3.20.20.70">
    <property type="entry name" value="Aldolase class I"/>
    <property type="match status" value="1"/>
</dbReference>
<dbReference type="GO" id="GO:0004789">
    <property type="term" value="F:thiamine-phosphate diphosphorylase activity"/>
    <property type="evidence" value="ECO:0007669"/>
    <property type="project" value="UniProtKB-EC"/>
</dbReference>
<evidence type="ECO:0000256" key="2">
    <source>
        <dbReference type="ARBA" id="ARBA00022977"/>
    </source>
</evidence>
<sequence>MLICVTQRKLCQENFLYRIQQLAQAKPYAVLLREKDLDLPSYEQLAWKVKEICDRYGVLLILHQNSTVAEKMKLTHLQLSLPALRAYQKGAHSLLIGASVHSVAEAKEAEALGASYIVAGHIYATDCKQGTPPRGLSFLRQVCQAVSLPVFAIGGITSNNMKAILESGAKGCCIMSEAMTCQEPAALVHEFATAIPPVFGSHRE</sequence>
<reference evidence="5" key="1">
    <citation type="submission" date="2015-03" db="EMBL/GenBank/DDBJ databases">
        <authorList>
            <person name="Nijsse Bart"/>
        </authorList>
    </citation>
    <scope>NUCLEOTIDE SEQUENCE [LARGE SCALE GENOMIC DNA]</scope>
</reference>
<gene>
    <name evidence="4" type="ORF">SpAn4DRAFT_1929</name>
</gene>
<evidence type="ECO:0000259" key="3">
    <source>
        <dbReference type="Pfam" id="PF02581"/>
    </source>
</evidence>
<dbReference type="Pfam" id="PF02581">
    <property type="entry name" value="TMP-TENI"/>
    <property type="match status" value="1"/>
</dbReference>
<proteinExistence type="predicted"/>
<protein>
    <submittedName>
        <fullName evidence="4">Thiamin-phosphate pyrophosphorylase</fullName>
        <ecNumber evidence="4">2.5.1.3</ecNumber>
    </submittedName>
</protein>
<dbReference type="GO" id="GO:0009228">
    <property type="term" value="P:thiamine biosynthetic process"/>
    <property type="evidence" value="ECO:0007669"/>
    <property type="project" value="UniProtKB-KW"/>
</dbReference>
<dbReference type="AlphaFoldDB" id="A0A0U1KU37"/>
<dbReference type="InterPro" id="IPR013785">
    <property type="entry name" value="Aldolase_TIM"/>
</dbReference>
<organism evidence="4 5">
    <name type="scientific">Sporomusa ovata</name>
    <dbReference type="NCBI Taxonomy" id="2378"/>
    <lineage>
        <taxon>Bacteria</taxon>
        <taxon>Bacillati</taxon>
        <taxon>Bacillota</taxon>
        <taxon>Negativicutes</taxon>
        <taxon>Selenomonadales</taxon>
        <taxon>Sporomusaceae</taxon>
        <taxon>Sporomusa</taxon>
    </lineage>
</organism>
<dbReference type="InterPro" id="IPR022998">
    <property type="entry name" value="ThiamineP_synth_TenI"/>
</dbReference>
<keyword evidence="4" id="KW-0808">Transferase</keyword>
<accession>A0A0U1KU37</accession>